<reference evidence="2" key="1">
    <citation type="submission" date="2017-09" db="EMBL/GenBank/DDBJ databases">
        <title>Genome evolution observed in wild isolates of Caulobacter crescentus.</title>
        <authorList>
            <person name="Ely B."/>
            <person name="Wilson K."/>
            <person name="Scott D."/>
        </authorList>
    </citation>
    <scope>NUCLEOTIDE SEQUENCE [LARGE SCALE GENOMIC DNA]</scope>
    <source>
        <strain evidence="2">CB13b1a</strain>
    </source>
</reference>
<protein>
    <submittedName>
        <fullName evidence="1">Uncharacterized protein</fullName>
    </submittedName>
</protein>
<evidence type="ECO:0000313" key="1">
    <source>
        <dbReference type="EMBL" id="ATC34151.1"/>
    </source>
</evidence>
<sequence>MAIDGHLRAAFPGVAISREHRLSGRDRPDWLIDGRFVVEAKVHGAVRAKIERQLQRYAEHDAVEGIVLATGRSIILPATIGGKPVAVVNLGEAWL</sequence>
<accession>A0A290N0E3</accession>
<gene>
    <name evidence="1" type="ORF">CA606_18445</name>
</gene>
<organism evidence="1 2">
    <name type="scientific">Caulobacter vibrioides</name>
    <name type="common">Caulobacter crescentus</name>
    <dbReference type="NCBI Taxonomy" id="155892"/>
    <lineage>
        <taxon>Bacteria</taxon>
        <taxon>Pseudomonadati</taxon>
        <taxon>Pseudomonadota</taxon>
        <taxon>Alphaproteobacteria</taxon>
        <taxon>Caulobacterales</taxon>
        <taxon>Caulobacteraceae</taxon>
        <taxon>Caulobacter</taxon>
    </lineage>
</organism>
<evidence type="ECO:0000313" key="2">
    <source>
        <dbReference type="Proteomes" id="UP000217311"/>
    </source>
</evidence>
<dbReference type="EMBL" id="CP023315">
    <property type="protein sequence ID" value="ATC34151.1"/>
    <property type="molecule type" value="Genomic_DNA"/>
</dbReference>
<dbReference type="Proteomes" id="UP000217311">
    <property type="component" value="Chromosome"/>
</dbReference>
<proteinExistence type="predicted"/>
<dbReference type="AlphaFoldDB" id="A0A290N0E3"/>
<name>A0A290N0E3_CAUVI</name>